<keyword evidence="4" id="KW-1185">Reference proteome</keyword>
<dbReference type="PANTHER" id="PTHR36356">
    <property type="entry name" value="EXPRESSED PROTEIN"/>
    <property type="match status" value="1"/>
</dbReference>
<keyword evidence="2" id="KW-1133">Transmembrane helix</keyword>
<dbReference type="Proteomes" id="UP001161247">
    <property type="component" value="Unassembled WGS sequence"/>
</dbReference>
<proteinExistence type="predicted"/>
<dbReference type="GO" id="GO:0009507">
    <property type="term" value="C:chloroplast"/>
    <property type="evidence" value="ECO:0007669"/>
    <property type="project" value="TreeGrafter"/>
</dbReference>
<evidence type="ECO:0000256" key="2">
    <source>
        <dbReference type="SAM" id="Phobius"/>
    </source>
</evidence>
<feature type="compositionally biased region" description="Low complexity" evidence="1">
    <location>
        <begin position="218"/>
        <end position="236"/>
    </location>
</feature>
<keyword evidence="2" id="KW-0472">Membrane</keyword>
<organism evidence="3 4">
    <name type="scientific">Oldenlandia corymbosa var. corymbosa</name>
    <dbReference type="NCBI Taxonomy" id="529605"/>
    <lineage>
        <taxon>Eukaryota</taxon>
        <taxon>Viridiplantae</taxon>
        <taxon>Streptophyta</taxon>
        <taxon>Embryophyta</taxon>
        <taxon>Tracheophyta</taxon>
        <taxon>Spermatophyta</taxon>
        <taxon>Magnoliopsida</taxon>
        <taxon>eudicotyledons</taxon>
        <taxon>Gunneridae</taxon>
        <taxon>Pentapetalae</taxon>
        <taxon>asterids</taxon>
        <taxon>lamiids</taxon>
        <taxon>Gentianales</taxon>
        <taxon>Rubiaceae</taxon>
        <taxon>Rubioideae</taxon>
        <taxon>Spermacoceae</taxon>
        <taxon>Hedyotis-Oldenlandia complex</taxon>
        <taxon>Oldenlandia</taxon>
    </lineage>
</organism>
<dbReference type="EMBL" id="CATKSE010000001">
    <property type="protein sequence ID" value="CAI9087032.1"/>
    <property type="molecule type" value="Genomic_DNA"/>
</dbReference>
<dbReference type="AlphaFoldDB" id="A0AAV1BYD3"/>
<evidence type="ECO:0000313" key="3">
    <source>
        <dbReference type="EMBL" id="CAI9087032.1"/>
    </source>
</evidence>
<evidence type="ECO:0000256" key="1">
    <source>
        <dbReference type="SAM" id="MobiDB-lite"/>
    </source>
</evidence>
<sequence length="246" mass="28183">MATSLKFNPIIPCPTRQRNLQTRHVALGAKAFRRSDFDGFARRVTSGEAWKDAWRTANEGFEQLLYETKKAAERIDRQYSVSRRLYEVSQAASDRARELDREFELTQRWRNLSLDFARNWPGYRKQFNNFLETPLGKSSATVFFLWFALSGWMFRILIFATWVLPLAGPLLIGAFANNLVIKGACPACRRQFVGYKNQTVRCAGCGNIVWQPQGDFFSGGNSKRSSRPSSSSKSNPDIIDVEFEER</sequence>
<gene>
    <name evidence="3" type="ORF">OLC1_LOCUS24973</name>
</gene>
<feature type="transmembrane region" description="Helical" evidence="2">
    <location>
        <begin position="159"/>
        <end position="181"/>
    </location>
</feature>
<feature type="transmembrane region" description="Helical" evidence="2">
    <location>
        <begin position="134"/>
        <end position="153"/>
    </location>
</feature>
<accession>A0AAV1BYD3</accession>
<keyword evidence="2" id="KW-0812">Transmembrane</keyword>
<comment type="caution">
    <text evidence="3">The sequence shown here is derived from an EMBL/GenBank/DDBJ whole genome shotgun (WGS) entry which is preliminary data.</text>
</comment>
<name>A0AAV1BYD3_OLDCO</name>
<evidence type="ECO:0000313" key="4">
    <source>
        <dbReference type="Proteomes" id="UP001161247"/>
    </source>
</evidence>
<feature type="region of interest" description="Disordered" evidence="1">
    <location>
        <begin position="218"/>
        <end position="246"/>
    </location>
</feature>
<protein>
    <submittedName>
        <fullName evidence="3">OLC1v1020996C1</fullName>
    </submittedName>
</protein>
<dbReference type="PANTHER" id="PTHR36356:SF1">
    <property type="entry name" value="EXPRESSED PROTEIN"/>
    <property type="match status" value="1"/>
</dbReference>
<reference evidence="3" key="1">
    <citation type="submission" date="2023-03" db="EMBL/GenBank/DDBJ databases">
        <authorList>
            <person name="Julca I."/>
        </authorList>
    </citation>
    <scope>NUCLEOTIDE SEQUENCE</scope>
</reference>